<proteinExistence type="predicted"/>
<dbReference type="RefSeq" id="XP_015072834.1">
    <property type="nucleotide sequence ID" value="XM_015217348.1"/>
</dbReference>
<dbReference type="InterPro" id="IPR001878">
    <property type="entry name" value="Znf_CCHC"/>
</dbReference>
<dbReference type="InterPro" id="IPR053134">
    <property type="entry name" value="RNA-dir_DNA_polymerase"/>
</dbReference>
<protein>
    <submittedName>
        <fullName evidence="6">Uncharacterized protein LOC107017071</fullName>
    </submittedName>
</protein>
<dbReference type="Pfam" id="PF03732">
    <property type="entry name" value="Retrotrans_gag"/>
    <property type="match status" value="1"/>
</dbReference>
<keyword evidence="5" id="KW-1185">Reference proteome</keyword>
<evidence type="ECO:0000313" key="6">
    <source>
        <dbReference type="RefSeq" id="XP_015072834.1"/>
    </source>
</evidence>
<keyword evidence="1" id="KW-0863">Zinc-finger</keyword>
<evidence type="ECO:0000256" key="2">
    <source>
        <dbReference type="SAM" id="MobiDB-lite"/>
    </source>
</evidence>
<evidence type="ECO:0000313" key="5">
    <source>
        <dbReference type="Proteomes" id="UP000694930"/>
    </source>
</evidence>
<feature type="compositionally biased region" description="Polar residues" evidence="2">
    <location>
        <begin position="369"/>
        <end position="382"/>
    </location>
</feature>
<name>A0ABM1GLD7_SOLPN</name>
<dbReference type="SMART" id="SM00343">
    <property type="entry name" value="ZnF_C2HC"/>
    <property type="match status" value="1"/>
</dbReference>
<reference evidence="5" key="1">
    <citation type="journal article" date="2014" name="Nat. Genet.">
        <title>The genome of the stress-tolerant wild tomato species Solanum pennellii.</title>
        <authorList>
            <person name="Bolger A."/>
            <person name="Scossa F."/>
            <person name="Bolger M.E."/>
            <person name="Lanz C."/>
            <person name="Maumus F."/>
            <person name="Tohge T."/>
            <person name="Quesneville H."/>
            <person name="Alseekh S."/>
            <person name="Sorensen I."/>
            <person name="Lichtenstein G."/>
            <person name="Fich E.A."/>
            <person name="Conte M."/>
            <person name="Keller H."/>
            <person name="Schneeberger K."/>
            <person name="Schwacke R."/>
            <person name="Ofner I."/>
            <person name="Vrebalov J."/>
            <person name="Xu Y."/>
            <person name="Osorio S."/>
            <person name="Aflitos S.A."/>
            <person name="Schijlen E."/>
            <person name="Jimenez-Gomez J.M."/>
            <person name="Ryngajllo M."/>
            <person name="Kimura S."/>
            <person name="Kumar R."/>
            <person name="Koenig D."/>
            <person name="Headland L.R."/>
            <person name="Maloof J.N."/>
            <person name="Sinha N."/>
            <person name="van Ham R.C."/>
            <person name="Lankhorst R.K."/>
            <person name="Mao L."/>
            <person name="Vogel A."/>
            <person name="Arsova B."/>
            <person name="Panstruga R."/>
            <person name="Fei Z."/>
            <person name="Rose J.K."/>
            <person name="Zamir D."/>
            <person name="Carrari F."/>
            <person name="Giovannoni J.J."/>
            <person name="Weigel D."/>
            <person name="Usadel B."/>
            <person name="Fernie A.R."/>
        </authorList>
    </citation>
    <scope>NUCLEOTIDE SEQUENCE [LARGE SCALE GENOMIC DNA]</scope>
    <source>
        <strain evidence="5">cv. LA0716</strain>
    </source>
</reference>
<dbReference type="Gene3D" id="2.40.70.10">
    <property type="entry name" value="Acid Proteases"/>
    <property type="match status" value="1"/>
</dbReference>
<dbReference type="Gene3D" id="3.10.10.10">
    <property type="entry name" value="HIV Type 1 Reverse Transcriptase, subunit A, domain 1"/>
    <property type="match status" value="1"/>
</dbReference>
<dbReference type="PANTHER" id="PTHR24559">
    <property type="entry name" value="TRANSPOSON TY3-I GAG-POL POLYPROTEIN"/>
    <property type="match status" value="1"/>
</dbReference>
<accession>A0ABM1GLD7</accession>
<feature type="domain" description="Reverse transcriptase" evidence="4">
    <location>
        <begin position="625"/>
        <end position="804"/>
    </location>
</feature>
<dbReference type="Pfam" id="PF00078">
    <property type="entry name" value="RVT_1"/>
    <property type="match status" value="1"/>
</dbReference>
<evidence type="ECO:0000256" key="1">
    <source>
        <dbReference type="PROSITE-ProRule" id="PRU00047"/>
    </source>
</evidence>
<dbReference type="PROSITE" id="PS50158">
    <property type="entry name" value="ZF_CCHC"/>
    <property type="match status" value="1"/>
</dbReference>
<dbReference type="InterPro" id="IPR043502">
    <property type="entry name" value="DNA/RNA_pol_sf"/>
</dbReference>
<reference evidence="6" key="2">
    <citation type="submission" date="2025-08" db="UniProtKB">
        <authorList>
            <consortium name="RefSeq"/>
        </authorList>
    </citation>
    <scope>IDENTIFICATION</scope>
</reference>
<feature type="region of interest" description="Disordered" evidence="2">
    <location>
        <begin position="326"/>
        <end position="384"/>
    </location>
</feature>
<keyword evidence="1" id="KW-0862">Zinc</keyword>
<dbReference type="PANTHER" id="PTHR24559:SF447">
    <property type="entry name" value="RNA-DIRECTED DNA POLYMERASE HOMOLOG"/>
    <property type="match status" value="1"/>
</dbReference>
<dbReference type="Gene3D" id="3.30.70.270">
    <property type="match status" value="1"/>
</dbReference>
<dbReference type="Proteomes" id="UP000694930">
    <property type="component" value="Chromosome 4"/>
</dbReference>
<dbReference type="PROSITE" id="PS50878">
    <property type="entry name" value="RT_POL"/>
    <property type="match status" value="1"/>
</dbReference>
<organism evidence="5 6">
    <name type="scientific">Solanum pennellii</name>
    <name type="common">Tomato</name>
    <name type="synonym">Lycopersicon pennellii</name>
    <dbReference type="NCBI Taxonomy" id="28526"/>
    <lineage>
        <taxon>Eukaryota</taxon>
        <taxon>Viridiplantae</taxon>
        <taxon>Streptophyta</taxon>
        <taxon>Embryophyta</taxon>
        <taxon>Tracheophyta</taxon>
        <taxon>Spermatophyta</taxon>
        <taxon>Magnoliopsida</taxon>
        <taxon>eudicotyledons</taxon>
        <taxon>Gunneridae</taxon>
        <taxon>Pentapetalae</taxon>
        <taxon>asterids</taxon>
        <taxon>lamiids</taxon>
        <taxon>Solanales</taxon>
        <taxon>Solanaceae</taxon>
        <taxon>Solanoideae</taxon>
        <taxon>Solaneae</taxon>
        <taxon>Solanum</taxon>
        <taxon>Solanum subgen. Lycopersicon</taxon>
    </lineage>
</organism>
<dbReference type="CDD" id="cd01647">
    <property type="entry name" value="RT_LTR"/>
    <property type="match status" value="1"/>
</dbReference>
<dbReference type="GeneID" id="107017071"/>
<feature type="compositionally biased region" description="Gly residues" evidence="2">
    <location>
        <begin position="345"/>
        <end position="366"/>
    </location>
</feature>
<keyword evidence="1" id="KW-0479">Metal-binding</keyword>
<dbReference type="CDD" id="cd00303">
    <property type="entry name" value="retropepsin_like"/>
    <property type="match status" value="1"/>
</dbReference>
<evidence type="ECO:0000259" key="4">
    <source>
        <dbReference type="PROSITE" id="PS50878"/>
    </source>
</evidence>
<sequence length="840" mass="94041">MLPQPTPEMINQVLAYLSGLSDQGQTPPVFSAPAPQAPEVQHAATMAPRMDVPLEISTFPRLTTGPVMTNDQHELFSKFLKLKPPVFKGAESEDAYDFLVDCHELLHKMGIVERFGVEFVSYQFQGNAKMWRRSHIECQPTEAPPMTWASFSSLFMEKYIPRTLRDRKRDEFLSLEQGRMSVDAYEARFCALSRYATQLCFSPQERIRRFVKGLRSELRISALQVAATAKSFQEVVDFVIEVEGVKPDDFASTSTSKRFRKGGEFNGSYSRGQSSGGYSVRPIQSSLQTVVGGPPQTGQHFSERPMHEPRECYGCGEIGHIKRYCPKQSYRPPNVRGRGSHGRGRYSGGRGGRGNGGHQNGRGDGQTGAPTSQHGRGNGQTNERAHCYAFPGRSEAEASDAVITGNLLVCDCMASVLFDPGSTFSYVSSSFANGLNLHCELLDMPIRVSTPVGESVVVEKVYRSCLVNSVGSNTYVDLVILEMDDFDVILGMTWLSPQFAILDCNAKTVTLAKPETDPLVWEGAYTSNPVRIISFLRDKKMISKGCLAFLAHLKDDTTQVPSIESVSVVREFLDVFPADLPGMPPDRDIDFCIDLEPGTRPISIPPYRMAPAELRGLKAQLQELLNKGFIRPSASPWGAPVLFVKKKDGSFRMCIDYRQLNKVTIKNKYPLPRIDDLFDQLQGACVFSKIDLRSGYHQLKIRATDVPKTAFRTRYGHYEFVVMSFGLTNAPATFMSLMNGIFKPYLDLFMIVFIDDILVYSKSKEEHEEHLRMVLEMLREKKLYAKFSKCEFWIDAVSFLGHVVSKEGVMVNPSKIETQTCRRLRLNSNSSQSYYIGNSG</sequence>
<dbReference type="Pfam" id="PF08284">
    <property type="entry name" value="RVP_2"/>
    <property type="match status" value="1"/>
</dbReference>
<dbReference type="Gene3D" id="4.10.60.10">
    <property type="entry name" value="Zinc finger, CCHC-type"/>
    <property type="match status" value="1"/>
</dbReference>
<dbReference type="InterPro" id="IPR000477">
    <property type="entry name" value="RT_dom"/>
</dbReference>
<dbReference type="SUPFAM" id="SSF56672">
    <property type="entry name" value="DNA/RNA polymerases"/>
    <property type="match status" value="1"/>
</dbReference>
<evidence type="ECO:0000259" key="3">
    <source>
        <dbReference type="PROSITE" id="PS50158"/>
    </source>
</evidence>
<feature type="region of interest" description="Disordered" evidence="2">
    <location>
        <begin position="288"/>
        <end position="307"/>
    </location>
</feature>
<feature type="domain" description="CCHC-type" evidence="3">
    <location>
        <begin position="312"/>
        <end position="327"/>
    </location>
</feature>
<dbReference type="InterPro" id="IPR005162">
    <property type="entry name" value="Retrotrans_gag_dom"/>
</dbReference>
<dbReference type="InterPro" id="IPR043128">
    <property type="entry name" value="Rev_trsase/Diguanyl_cyclase"/>
</dbReference>
<gene>
    <name evidence="6" type="primary">LOC107017071</name>
</gene>
<dbReference type="InterPro" id="IPR036875">
    <property type="entry name" value="Znf_CCHC_sf"/>
</dbReference>
<dbReference type="SUPFAM" id="SSF57756">
    <property type="entry name" value="Retrovirus zinc finger-like domains"/>
    <property type="match status" value="1"/>
</dbReference>
<dbReference type="InterPro" id="IPR021109">
    <property type="entry name" value="Peptidase_aspartic_dom_sf"/>
</dbReference>